<evidence type="ECO:0000313" key="2">
    <source>
        <dbReference type="EMBL" id="KAG0473113.1"/>
    </source>
</evidence>
<proteinExistence type="predicted"/>
<feature type="region of interest" description="Disordered" evidence="1">
    <location>
        <begin position="1"/>
        <end position="20"/>
    </location>
</feature>
<gene>
    <name evidence="2" type="ORF">HPP92_014970</name>
</gene>
<evidence type="ECO:0000256" key="1">
    <source>
        <dbReference type="SAM" id="MobiDB-lite"/>
    </source>
</evidence>
<keyword evidence="3" id="KW-1185">Reference proteome</keyword>
<protein>
    <submittedName>
        <fullName evidence="2">Uncharacterized protein</fullName>
    </submittedName>
</protein>
<comment type="caution">
    <text evidence="2">The sequence shown here is derived from an EMBL/GenBank/DDBJ whole genome shotgun (WGS) entry which is preliminary data.</text>
</comment>
<evidence type="ECO:0000313" key="3">
    <source>
        <dbReference type="Proteomes" id="UP000636800"/>
    </source>
</evidence>
<dbReference type="Proteomes" id="UP000636800">
    <property type="component" value="Chromosome 7"/>
</dbReference>
<dbReference type="EMBL" id="JADCNL010000007">
    <property type="protein sequence ID" value="KAG0473113.1"/>
    <property type="molecule type" value="Genomic_DNA"/>
</dbReference>
<dbReference type="OrthoDB" id="676979at2759"/>
<organism evidence="2 3">
    <name type="scientific">Vanilla planifolia</name>
    <name type="common">Vanilla</name>
    <dbReference type="NCBI Taxonomy" id="51239"/>
    <lineage>
        <taxon>Eukaryota</taxon>
        <taxon>Viridiplantae</taxon>
        <taxon>Streptophyta</taxon>
        <taxon>Embryophyta</taxon>
        <taxon>Tracheophyta</taxon>
        <taxon>Spermatophyta</taxon>
        <taxon>Magnoliopsida</taxon>
        <taxon>Liliopsida</taxon>
        <taxon>Asparagales</taxon>
        <taxon>Orchidaceae</taxon>
        <taxon>Vanilloideae</taxon>
        <taxon>Vanilleae</taxon>
        <taxon>Vanilla</taxon>
    </lineage>
</organism>
<sequence length="146" mass="14610">METEMESPGAGVALPSPSAPHRRICHRTSLSLDVVTCDVQGADGARRDGASASAAARAAAALLRGEVGVGGWEVGVPAGASDSTGRGHAVAGGGACGSAAALGYVSIVFPLVLVSAAVAEALEMYRQAPHEESYQRGLCCKFVMVG</sequence>
<accession>A0A835QKB3</accession>
<dbReference type="AlphaFoldDB" id="A0A835QKB3"/>
<name>A0A835QKB3_VANPL</name>
<reference evidence="2 3" key="1">
    <citation type="journal article" date="2020" name="Nat. Food">
        <title>A phased Vanilla planifolia genome enables genetic improvement of flavour and production.</title>
        <authorList>
            <person name="Hasing T."/>
            <person name="Tang H."/>
            <person name="Brym M."/>
            <person name="Khazi F."/>
            <person name="Huang T."/>
            <person name="Chambers A.H."/>
        </authorList>
    </citation>
    <scope>NUCLEOTIDE SEQUENCE [LARGE SCALE GENOMIC DNA]</scope>
    <source>
        <tissue evidence="2">Leaf</tissue>
    </source>
</reference>